<gene>
    <name evidence="1" type="ORF">CR492_02475</name>
</gene>
<evidence type="ECO:0000313" key="1">
    <source>
        <dbReference type="EMBL" id="PNG27788.1"/>
    </source>
</evidence>
<evidence type="ECO:0000313" key="2">
    <source>
        <dbReference type="Proteomes" id="UP000236286"/>
    </source>
</evidence>
<dbReference type="Proteomes" id="UP000236286">
    <property type="component" value="Unassembled WGS sequence"/>
</dbReference>
<protein>
    <submittedName>
        <fullName evidence="1">Uncharacterized protein</fullName>
    </submittedName>
</protein>
<accession>A0A2J7TLZ2</accession>
<sequence>MLEMAKSSIVLFFRGKLFSEPSKVYRQMAKGAAATAIILIALAKIGLPVAVAAGFAGLIGGALQPYLFKDLRYR</sequence>
<dbReference type="RefSeq" id="WP_102842096.1">
    <property type="nucleotide sequence ID" value="NZ_PDZR01000001.1"/>
</dbReference>
<dbReference type="AlphaFoldDB" id="A0A2J7TLZ2"/>
<name>A0A2J7TLZ2_METSI</name>
<comment type="caution">
    <text evidence="1">The sequence shown here is derived from an EMBL/GenBank/DDBJ whole genome shotgun (WGS) entry which is preliminary data.</text>
</comment>
<dbReference type="EMBL" id="PDZR01000001">
    <property type="protein sequence ID" value="PNG27788.1"/>
    <property type="molecule type" value="Genomic_DNA"/>
</dbReference>
<proteinExistence type="predicted"/>
<organism evidence="1 2">
    <name type="scientific">Methylocella silvestris</name>
    <dbReference type="NCBI Taxonomy" id="199596"/>
    <lineage>
        <taxon>Bacteria</taxon>
        <taxon>Pseudomonadati</taxon>
        <taxon>Pseudomonadota</taxon>
        <taxon>Alphaproteobacteria</taxon>
        <taxon>Hyphomicrobiales</taxon>
        <taxon>Beijerinckiaceae</taxon>
        <taxon>Methylocella</taxon>
    </lineage>
</organism>
<reference evidence="1 2" key="1">
    <citation type="submission" date="2017-10" db="EMBL/GenBank/DDBJ databases">
        <title>Genome announcement of Methylocella silvestris TVC from permafrost.</title>
        <authorList>
            <person name="Wang J."/>
            <person name="Geng K."/>
            <person name="Ul-Haque F."/>
            <person name="Crombie A.T."/>
            <person name="Street L.E."/>
            <person name="Wookey P.A."/>
            <person name="Murrell J.C."/>
            <person name="Pratscher J."/>
        </authorList>
    </citation>
    <scope>NUCLEOTIDE SEQUENCE [LARGE SCALE GENOMIC DNA]</scope>
    <source>
        <strain evidence="1 2">TVC</strain>
    </source>
</reference>